<sequence>MGSVGRDRHHKCLPAHRDRGRDFIGHGVGDRDRRDTLDRALGIAWVLGFVGVFGVVNAGTPKAPPPPPPPSSVMVGALPSAEGPNTQMLTWGTPKTHEARSLAVPPFLVDEIDELTKGLRPEDLLFPARGGGVMRNKNARRDWFDPAVLKLFPPVEEEEGKTPIPSVNFTPHDLRHTAASIAISRGANVKAVQRMLGHATATMTLDHYRHLFDDDLNEVAARIDPFRDQGEVVDLATRRTAT</sequence>
<keyword evidence="2" id="KW-0472">Membrane</keyword>
<dbReference type="GO" id="GO:0003677">
    <property type="term" value="F:DNA binding"/>
    <property type="evidence" value="ECO:0007669"/>
    <property type="project" value="InterPro"/>
</dbReference>
<dbReference type="Gene3D" id="1.10.443.10">
    <property type="entry name" value="Intergrase catalytic core"/>
    <property type="match status" value="1"/>
</dbReference>
<dbReference type="EMBL" id="RKLN01000002">
    <property type="protein sequence ID" value="RVW04879.1"/>
    <property type="molecule type" value="Genomic_DNA"/>
</dbReference>
<organism evidence="4 5">
    <name type="scientific">Rhodococcus spongiicola</name>
    <dbReference type="NCBI Taxonomy" id="2487352"/>
    <lineage>
        <taxon>Bacteria</taxon>
        <taxon>Bacillati</taxon>
        <taxon>Actinomycetota</taxon>
        <taxon>Actinomycetes</taxon>
        <taxon>Mycobacteriales</taxon>
        <taxon>Nocardiaceae</taxon>
        <taxon>Rhodococcus</taxon>
    </lineage>
</organism>
<feature type="transmembrane region" description="Helical" evidence="2">
    <location>
        <begin position="40"/>
        <end position="59"/>
    </location>
</feature>
<accession>A0A438B1M7</accession>
<keyword evidence="1" id="KW-0233">DNA recombination</keyword>
<comment type="caution">
    <text evidence="4">The sequence shown here is derived from an EMBL/GenBank/DDBJ whole genome shotgun (WGS) entry which is preliminary data.</text>
</comment>
<dbReference type="OrthoDB" id="1822491at2"/>
<evidence type="ECO:0000313" key="4">
    <source>
        <dbReference type="EMBL" id="RVW04879.1"/>
    </source>
</evidence>
<reference evidence="4 5" key="1">
    <citation type="submission" date="2018-11" db="EMBL/GenBank/DDBJ databases">
        <title>Rhodococcus spongicola sp. nov. and Rhodococcus xishaensis sp. nov. from marine sponges.</title>
        <authorList>
            <person name="Li L."/>
            <person name="Lin H.W."/>
        </authorList>
    </citation>
    <scope>NUCLEOTIDE SEQUENCE [LARGE SCALE GENOMIC DNA]</scope>
    <source>
        <strain evidence="4 5">LHW50502</strain>
    </source>
</reference>
<dbReference type="AlphaFoldDB" id="A0A438B1M7"/>
<proteinExistence type="predicted"/>
<dbReference type="InterPro" id="IPR011010">
    <property type="entry name" value="DNA_brk_join_enz"/>
</dbReference>
<protein>
    <recommendedName>
        <fullName evidence="3">Tyr recombinase domain-containing protein</fullName>
    </recommendedName>
</protein>
<dbReference type="GO" id="GO:0006310">
    <property type="term" value="P:DNA recombination"/>
    <property type="evidence" value="ECO:0007669"/>
    <property type="project" value="UniProtKB-KW"/>
</dbReference>
<gene>
    <name evidence="4" type="ORF">EF834_07795</name>
</gene>
<keyword evidence="2" id="KW-0812">Transmembrane</keyword>
<dbReference type="InterPro" id="IPR013762">
    <property type="entry name" value="Integrase-like_cat_sf"/>
</dbReference>
<dbReference type="PROSITE" id="PS51898">
    <property type="entry name" value="TYR_RECOMBINASE"/>
    <property type="match status" value="1"/>
</dbReference>
<feature type="domain" description="Tyr recombinase" evidence="3">
    <location>
        <begin position="1"/>
        <end position="221"/>
    </location>
</feature>
<dbReference type="SUPFAM" id="SSF56349">
    <property type="entry name" value="DNA breaking-rejoining enzymes"/>
    <property type="match status" value="1"/>
</dbReference>
<dbReference type="GO" id="GO:0015074">
    <property type="term" value="P:DNA integration"/>
    <property type="evidence" value="ECO:0007669"/>
    <property type="project" value="InterPro"/>
</dbReference>
<name>A0A438B1M7_9NOCA</name>
<dbReference type="Proteomes" id="UP000284333">
    <property type="component" value="Unassembled WGS sequence"/>
</dbReference>
<evidence type="ECO:0000256" key="1">
    <source>
        <dbReference type="ARBA" id="ARBA00023172"/>
    </source>
</evidence>
<evidence type="ECO:0000256" key="2">
    <source>
        <dbReference type="SAM" id="Phobius"/>
    </source>
</evidence>
<evidence type="ECO:0000259" key="3">
    <source>
        <dbReference type="PROSITE" id="PS51898"/>
    </source>
</evidence>
<keyword evidence="5" id="KW-1185">Reference proteome</keyword>
<dbReference type="InterPro" id="IPR002104">
    <property type="entry name" value="Integrase_catalytic"/>
</dbReference>
<evidence type="ECO:0000313" key="5">
    <source>
        <dbReference type="Proteomes" id="UP000284333"/>
    </source>
</evidence>
<dbReference type="Pfam" id="PF00589">
    <property type="entry name" value="Phage_integrase"/>
    <property type="match status" value="1"/>
</dbReference>
<keyword evidence="2" id="KW-1133">Transmembrane helix</keyword>